<dbReference type="FunFam" id="3.90.1100.10:FF:000003">
    <property type="entry name" value="DNA-directed RNA polymerase subunit beta"/>
    <property type="match status" value="1"/>
</dbReference>
<evidence type="ECO:0000259" key="20">
    <source>
        <dbReference type="Pfam" id="PF04566"/>
    </source>
</evidence>
<dbReference type="EMBL" id="JBJKFK010000220">
    <property type="protein sequence ID" value="KAL3318641.1"/>
    <property type="molecule type" value="Genomic_DNA"/>
</dbReference>
<evidence type="ECO:0000256" key="3">
    <source>
        <dbReference type="ARBA" id="ARBA00022478"/>
    </source>
</evidence>
<evidence type="ECO:0000256" key="10">
    <source>
        <dbReference type="ARBA" id="ARBA00023163"/>
    </source>
</evidence>
<comment type="subcellular location">
    <subcellularLocation>
        <location evidence="1">Nucleus</location>
    </subcellularLocation>
</comment>
<proteinExistence type="inferred from homology"/>
<organism evidence="22 23">
    <name type="scientific">Cichlidogyrus casuarinus</name>
    <dbReference type="NCBI Taxonomy" id="1844966"/>
    <lineage>
        <taxon>Eukaryota</taxon>
        <taxon>Metazoa</taxon>
        <taxon>Spiralia</taxon>
        <taxon>Lophotrochozoa</taxon>
        <taxon>Platyhelminthes</taxon>
        <taxon>Monogenea</taxon>
        <taxon>Monopisthocotylea</taxon>
        <taxon>Dactylogyridea</taxon>
        <taxon>Ancyrocephalidae</taxon>
        <taxon>Cichlidogyrus</taxon>
    </lineage>
</organism>
<evidence type="ECO:0000256" key="4">
    <source>
        <dbReference type="ARBA" id="ARBA00022679"/>
    </source>
</evidence>
<comment type="caution">
    <text evidence="22">The sequence shown here is derived from an EMBL/GenBank/DDBJ whole genome shotgun (WGS) entry which is preliminary data.</text>
</comment>
<keyword evidence="23" id="KW-1185">Reference proteome</keyword>
<reference evidence="22 23" key="1">
    <citation type="submission" date="2024-11" db="EMBL/GenBank/DDBJ databases">
        <title>Adaptive evolution of stress response genes in parasites aligns with host niche diversity.</title>
        <authorList>
            <person name="Hahn C."/>
            <person name="Resl P."/>
        </authorList>
    </citation>
    <scope>NUCLEOTIDE SEQUENCE [LARGE SCALE GENOMIC DNA]</scope>
    <source>
        <strain evidence="22">EGGRZ-B1_66</strain>
        <tissue evidence="22">Body</tissue>
    </source>
</reference>
<sequence>MSLMDQEYAMDIGMQDFDDDGVNLHGMEYQEDEDEEITPELWQEACWIVISSYFDEKGLVRQQLDSFDEFIHTSIQKIVEETPEIELQAEAQHLSGMPEIPTQYRLKFEQIYLSKPTHWEKDGSSIQLSPNEARLRNLTYSAPLYVDVVKTIIRDENKTTQKFDKKFIGKIPIMLRSNYCMLAPMSDLYLAELNECPLDPGGYFIINGSEKVLIAQEKMATNTVYVFQQKDSKYSYKTEIRSVLENSSRPASTLWVNMLARGGKDGSRTTIGQRIVAILPYIKQELPVLIVFRALGFVADRDILEHIIYDFEDSEMREMIKPSLDEAFVIQEQKVALSFIGSRGARPGVTREKRIKYAKEILQKETLPHVGISDYCDTRKAFFLGYMVHRLLLAALKRRDVDDRDHYGNKRLDLAGPLLAFLFRGLFRNLAKEIRLYAQKYIDKGKDFNLELAMRSQIITDGLKYSLATGNWGDQKKASQARPGVSQVLNRLTFASTLSHLRRLNSPIGRDGKLARPRQLHNTLWGMICPAETPEGHAVGLVKNLALMAYISVGSQPSPILEFLEEWSMENLEEIAPSAIGRMCKIFVNGCWVGVHSTPDRLMVTLRKLRRQVDVIVSEVSIVRDYRDQEIRIFTDAGRICRPLVIVEDGKLLLKRKHIELLKDRAHNRFSWQDLVLGGVVEYIDTLEEETVMIAMGPGEIKSSINYCKTHTHCEIHPSMILGICASIIPFPDHNQSPRNTYQSAMGKQAMGVYISNFNMRMDTLANVLYYPQKPLVTTRSMEYLRFRELPAGINAIVAIATYTGYNQEDSVILNESAIQRGFFRSEFYRTYKDQEVRHGTEQEVFEKPNPQLVQGMRHAIYDKLDHDGLISPGTRVSGDDVLIGKTITLPENEEELEGGMKRRFTKRDASVFMRRTEYGIVDQVMLTWNHEGNKFCKVRVRTTKAPQVGDKFASRHGQKGTCGIRYRQEDMPFTCEGVTPDIIINPHAIPSRMTIGHLIECLQGKVSANKGEIGDATPFNDAVNVRKISKLLQEYGYQHTGNEIMYNGFTGRKLNSQIFIGPTYYQRLKHMVDDKIHSRSRGPVQILNRQPMEGRSRDGGLRFGEMERDCQIAHGAAQFLRERLFFASDPYSVHVCNLCGLIAVAHQRTDTLECRGCKNTTHISKVNIPYACKLLFQELMAMSIAPRLMLSATTC</sequence>
<dbReference type="Pfam" id="PF04565">
    <property type="entry name" value="RNA_pol_Rpb2_3"/>
    <property type="match status" value="1"/>
</dbReference>
<evidence type="ECO:0000259" key="16">
    <source>
        <dbReference type="Pfam" id="PF04560"/>
    </source>
</evidence>
<comment type="function">
    <text evidence="14">DNA-dependent RNA polymerase catalyzes the transcription of DNA into RNA using the four ribonucleoside triphosphates as substrates.</text>
</comment>
<dbReference type="PANTHER" id="PTHR20856">
    <property type="entry name" value="DNA-DIRECTED RNA POLYMERASE I SUBUNIT 2"/>
    <property type="match status" value="1"/>
</dbReference>
<evidence type="ECO:0000256" key="7">
    <source>
        <dbReference type="ARBA" id="ARBA00022771"/>
    </source>
</evidence>
<feature type="domain" description="DNA-directed RNA polymerase subunit 2 hybrid-binding" evidence="15">
    <location>
        <begin position="725"/>
        <end position="1098"/>
    </location>
</feature>
<feature type="domain" description="RNA polymerase Rpb2" evidence="21">
    <location>
        <begin position="672"/>
        <end position="718"/>
    </location>
</feature>
<dbReference type="AlphaFoldDB" id="A0ABD2QIT2"/>
<feature type="domain" description="RNA polymerase Rpb2" evidence="17">
    <location>
        <begin position="220"/>
        <end position="413"/>
    </location>
</feature>
<dbReference type="FunFam" id="3.90.1800.10:FF:000002">
    <property type="entry name" value="DNA-directed RNA polymerase subunit beta"/>
    <property type="match status" value="1"/>
</dbReference>
<evidence type="ECO:0000256" key="8">
    <source>
        <dbReference type="ARBA" id="ARBA00022833"/>
    </source>
</evidence>
<dbReference type="SUPFAM" id="SSF64484">
    <property type="entry name" value="beta and beta-prime subunits of DNA dependent RNA-polymerase"/>
    <property type="match status" value="1"/>
</dbReference>
<feature type="domain" description="RNA polymerase Rpb2" evidence="19">
    <location>
        <begin position="487"/>
        <end position="551"/>
    </location>
</feature>
<dbReference type="InterPro" id="IPR007644">
    <property type="entry name" value="RNA_pol_bsu_protrusion"/>
</dbReference>
<dbReference type="NCBIfam" id="NF007175">
    <property type="entry name" value="PRK09606.1"/>
    <property type="match status" value="1"/>
</dbReference>
<evidence type="ECO:0000256" key="9">
    <source>
        <dbReference type="ARBA" id="ARBA00022842"/>
    </source>
</evidence>
<dbReference type="Pfam" id="PF00562">
    <property type="entry name" value="RNA_pol_Rpb2_6"/>
    <property type="match status" value="1"/>
</dbReference>
<evidence type="ECO:0000256" key="2">
    <source>
        <dbReference type="ARBA" id="ARBA00006835"/>
    </source>
</evidence>
<dbReference type="GO" id="GO:0008270">
    <property type="term" value="F:zinc ion binding"/>
    <property type="evidence" value="ECO:0007669"/>
    <property type="project" value="UniProtKB-KW"/>
</dbReference>
<comment type="catalytic activity">
    <reaction evidence="12 14">
        <text>RNA(n) + a ribonucleoside 5'-triphosphate = RNA(n+1) + diphosphate</text>
        <dbReference type="Rhea" id="RHEA:21248"/>
        <dbReference type="Rhea" id="RHEA-COMP:14527"/>
        <dbReference type="Rhea" id="RHEA-COMP:17342"/>
        <dbReference type="ChEBI" id="CHEBI:33019"/>
        <dbReference type="ChEBI" id="CHEBI:61557"/>
        <dbReference type="ChEBI" id="CHEBI:140395"/>
        <dbReference type="EC" id="2.7.7.6"/>
    </reaction>
</comment>
<feature type="domain" description="RNA polymerase Rpb2" evidence="20">
    <location>
        <begin position="586"/>
        <end position="648"/>
    </location>
</feature>
<dbReference type="InterPro" id="IPR007120">
    <property type="entry name" value="DNA-dir_RNAP_su2_dom"/>
</dbReference>
<dbReference type="InterPro" id="IPR015712">
    <property type="entry name" value="DNA-dir_RNA_pol_su2"/>
</dbReference>
<evidence type="ECO:0000256" key="5">
    <source>
        <dbReference type="ARBA" id="ARBA00022695"/>
    </source>
</evidence>
<dbReference type="GO" id="GO:0005665">
    <property type="term" value="C:RNA polymerase II, core complex"/>
    <property type="evidence" value="ECO:0007669"/>
    <property type="project" value="UniProtKB-ARBA"/>
</dbReference>
<dbReference type="Pfam" id="PF04560">
    <property type="entry name" value="RNA_pol_Rpb2_7"/>
    <property type="match status" value="1"/>
</dbReference>
<feature type="domain" description="RNA polymerase Rpb2" evidence="16">
    <location>
        <begin position="1100"/>
        <end position="1191"/>
    </location>
</feature>
<dbReference type="InterPro" id="IPR007647">
    <property type="entry name" value="RNA_pol_Rpb2_5"/>
</dbReference>
<dbReference type="InterPro" id="IPR037033">
    <property type="entry name" value="DNA-dir_RNAP_su2_hyb_sf"/>
</dbReference>
<dbReference type="FunFam" id="2.40.270.10:FF:000011">
    <property type="entry name" value="DNA-directed RNA polymerase subunit beta"/>
    <property type="match status" value="1"/>
</dbReference>
<dbReference type="Pfam" id="PF04566">
    <property type="entry name" value="RNA_pol_Rpb2_4"/>
    <property type="match status" value="1"/>
</dbReference>
<evidence type="ECO:0000256" key="13">
    <source>
        <dbReference type="RuleBase" id="RU000434"/>
    </source>
</evidence>
<keyword evidence="10 14" id="KW-0804">Transcription</keyword>
<keyword evidence="7" id="KW-0863">Zinc-finger</keyword>
<dbReference type="Pfam" id="PF04561">
    <property type="entry name" value="RNA_pol_Rpb2_2"/>
    <property type="match status" value="1"/>
</dbReference>
<evidence type="ECO:0000313" key="23">
    <source>
        <dbReference type="Proteomes" id="UP001626550"/>
    </source>
</evidence>
<evidence type="ECO:0000259" key="15">
    <source>
        <dbReference type="Pfam" id="PF00562"/>
    </source>
</evidence>
<comment type="similarity">
    <text evidence="2 13">Belongs to the RNA polymerase beta chain family.</text>
</comment>
<dbReference type="Gene3D" id="3.90.1070.20">
    <property type="match status" value="1"/>
</dbReference>
<dbReference type="InterPro" id="IPR007641">
    <property type="entry name" value="RNA_pol_Rpb2_7"/>
</dbReference>
<dbReference type="FunFam" id="2.40.50.150:FF:000002">
    <property type="entry name" value="DNA-directed RNA polymerase subunit beta"/>
    <property type="match status" value="1"/>
</dbReference>
<evidence type="ECO:0000256" key="11">
    <source>
        <dbReference type="ARBA" id="ARBA00023242"/>
    </source>
</evidence>
<evidence type="ECO:0000259" key="19">
    <source>
        <dbReference type="Pfam" id="PF04565"/>
    </source>
</evidence>
<keyword evidence="4 14" id="KW-0808">Transferase</keyword>
<dbReference type="Gene3D" id="2.40.50.150">
    <property type="match status" value="1"/>
</dbReference>
<dbReference type="GO" id="GO:0031047">
    <property type="term" value="P:regulatory ncRNA-mediated gene silencing"/>
    <property type="evidence" value="ECO:0007669"/>
    <property type="project" value="UniProtKB-ARBA"/>
</dbReference>
<dbReference type="InterPro" id="IPR007121">
    <property type="entry name" value="RNA_pol_bsu_CS"/>
</dbReference>
<dbReference type="InterPro" id="IPR007646">
    <property type="entry name" value="RNA_pol_Rpb2_4"/>
</dbReference>
<dbReference type="Pfam" id="PF04563">
    <property type="entry name" value="RNA_pol_Rpb2_1"/>
    <property type="match status" value="1"/>
</dbReference>
<dbReference type="InterPro" id="IPR007645">
    <property type="entry name" value="RNA_pol_Rpb2_3"/>
</dbReference>
<evidence type="ECO:0000256" key="14">
    <source>
        <dbReference type="RuleBase" id="RU363031"/>
    </source>
</evidence>
<evidence type="ECO:0000256" key="6">
    <source>
        <dbReference type="ARBA" id="ARBA00022723"/>
    </source>
</evidence>
<keyword evidence="5 14" id="KW-0548">Nucleotidyltransferase</keyword>
<keyword evidence="6" id="KW-0479">Metal-binding</keyword>
<dbReference type="PROSITE" id="PS01166">
    <property type="entry name" value="RNA_POL_BETA"/>
    <property type="match status" value="1"/>
</dbReference>
<dbReference type="FunFam" id="3.90.1110.10:FF:000002">
    <property type="entry name" value="DNA-directed RNA polymerase subunit beta"/>
    <property type="match status" value="1"/>
</dbReference>
<evidence type="ECO:0000256" key="1">
    <source>
        <dbReference type="ARBA" id="ARBA00004123"/>
    </source>
</evidence>
<feature type="domain" description="RNA polymerase beta subunit protrusion" evidence="18">
    <location>
        <begin position="58"/>
        <end position="460"/>
    </location>
</feature>
<keyword evidence="3 14" id="KW-0240">DNA-directed RNA polymerase</keyword>
<dbReference type="InterPro" id="IPR037034">
    <property type="entry name" value="RNA_pol_Rpb2_2_sf"/>
</dbReference>
<dbReference type="GO" id="GO:0003899">
    <property type="term" value="F:DNA-directed RNA polymerase activity"/>
    <property type="evidence" value="ECO:0007669"/>
    <property type="project" value="UniProtKB-EC"/>
</dbReference>
<evidence type="ECO:0000313" key="22">
    <source>
        <dbReference type="EMBL" id="KAL3318641.1"/>
    </source>
</evidence>
<keyword evidence="11" id="KW-0539">Nucleus</keyword>
<keyword evidence="8" id="KW-0862">Zinc</keyword>
<dbReference type="Proteomes" id="UP001626550">
    <property type="component" value="Unassembled WGS sequence"/>
</dbReference>
<evidence type="ECO:0000259" key="18">
    <source>
        <dbReference type="Pfam" id="PF04563"/>
    </source>
</evidence>
<dbReference type="Pfam" id="PF04567">
    <property type="entry name" value="RNA_pol_Rpb2_5"/>
    <property type="match status" value="1"/>
</dbReference>
<gene>
    <name evidence="22" type="primary">POLR2B_1</name>
    <name evidence="22" type="ORF">Ciccas_002696</name>
</gene>
<dbReference type="EC" id="2.7.7.6" evidence="14"/>
<dbReference type="GO" id="GO:0010467">
    <property type="term" value="P:gene expression"/>
    <property type="evidence" value="ECO:0007669"/>
    <property type="project" value="UniProtKB-ARBA"/>
</dbReference>
<dbReference type="InterPro" id="IPR007642">
    <property type="entry name" value="RNA_pol_Rpb2_2"/>
</dbReference>
<evidence type="ECO:0000256" key="12">
    <source>
        <dbReference type="ARBA" id="ARBA00048552"/>
    </source>
</evidence>
<dbReference type="FunFam" id="3.90.1100.10:FF:000005">
    <property type="entry name" value="DNA-directed RNA polymerase subunit beta"/>
    <property type="match status" value="1"/>
</dbReference>
<keyword evidence="9" id="KW-0460">Magnesium</keyword>
<evidence type="ECO:0000259" key="17">
    <source>
        <dbReference type="Pfam" id="PF04561"/>
    </source>
</evidence>
<dbReference type="FunFam" id="3.90.1070.20:FF:000001">
    <property type="entry name" value="DNA-directed RNA polymerase subunit beta"/>
    <property type="match status" value="1"/>
</dbReference>
<dbReference type="InterPro" id="IPR014724">
    <property type="entry name" value="RNA_pol_RPB2_OB-fold"/>
</dbReference>
<dbReference type="Gene3D" id="3.90.1110.10">
    <property type="entry name" value="RNA polymerase Rpb2, domain 2"/>
    <property type="match status" value="1"/>
</dbReference>
<dbReference type="Gene3D" id="2.40.270.10">
    <property type="entry name" value="DNA-directed RNA polymerase, subunit 2, domain 6"/>
    <property type="match status" value="1"/>
</dbReference>
<name>A0ABD2QIT2_9PLAT</name>
<protein>
    <recommendedName>
        <fullName evidence="14">DNA-directed RNA polymerase subunit beta</fullName>
        <ecNumber evidence="14">2.7.7.6</ecNumber>
    </recommendedName>
</protein>
<dbReference type="CDD" id="cd00653">
    <property type="entry name" value="RNA_pol_B_RPB2"/>
    <property type="match status" value="1"/>
</dbReference>
<evidence type="ECO:0000259" key="21">
    <source>
        <dbReference type="Pfam" id="PF04567"/>
    </source>
</evidence>
<accession>A0ABD2QIT2</accession>
<dbReference type="Gene3D" id="3.90.1800.10">
    <property type="entry name" value="RNA polymerase alpha subunit dimerisation domain"/>
    <property type="match status" value="1"/>
</dbReference>